<dbReference type="InterPro" id="IPR000073">
    <property type="entry name" value="AB_hydrolase_1"/>
</dbReference>
<comment type="catalytic activity">
    <reaction evidence="2">
        <text>succinyl-CoA + L-serine = O-succinyl-L-serine + CoA</text>
        <dbReference type="Rhea" id="RHEA:52820"/>
        <dbReference type="ChEBI" id="CHEBI:33384"/>
        <dbReference type="ChEBI" id="CHEBI:57287"/>
        <dbReference type="ChEBI" id="CHEBI:57292"/>
        <dbReference type="ChEBI" id="CHEBI:136856"/>
    </reaction>
</comment>
<dbReference type="EMBL" id="BMVP01000009">
    <property type="protein sequence ID" value="GHB69505.1"/>
    <property type="molecule type" value="Genomic_DNA"/>
</dbReference>
<dbReference type="Pfam" id="PF00561">
    <property type="entry name" value="Abhydrolase_1"/>
    <property type="match status" value="1"/>
</dbReference>
<dbReference type="InterPro" id="IPR008220">
    <property type="entry name" value="HAT_MetX-like"/>
</dbReference>
<feature type="active site" evidence="2">
    <location>
        <position position="335"/>
    </location>
</feature>
<feature type="active site" description="Nucleophile" evidence="2">
    <location>
        <position position="149"/>
    </location>
</feature>
<evidence type="ECO:0000313" key="6">
    <source>
        <dbReference type="Proteomes" id="UP000642673"/>
    </source>
</evidence>
<gene>
    <name evidence="5" type="primary">metX</name>
    <name evidence="5" type="ORF">GCM10010347_44680</name>
</gene>
<protein>
    <recommendedName>
        <fullName evidence="2">Serine O-succinyltransferase</fullName>
        <shortName evidence="2">SST</shortName>
        <ecNumber evidence="2">2.3.1.-</ecNumber>
    </recommendedName>
</protein>
<proteinExistence type="inferred from homology"/>
<reference evidence="6" key="1">
    <citation type="journal article" date="2019" name="Int. J. Syst. Evol. Microbiol.">
        <title>The Global Catalogue of Microorganisms (GCM) 10K type strain sequencing project: providing services to taxonomists for standard genome sequencing and annotation.</title>
        <authorList>
            <consortium name="The Broad Institute Genomics Platform"/>
            <consortium name="The Broad Institute Genome Sequencing Center for Infectious Disease"/>
            <person name="Wu L."/>
            <person name="Ma J."/>
        </authorList>
    </citation>
    <scope>NUCLEOTIDE SEQUENCE [LARGE SCALE GENOMIC DNA]</scope>
    <source>
        <strain evidence="6">JCM 4738</strain>
    </source>
</reference>
<keyword evidence="1 2" id="KW-0808">Transferase</keyword>
<comment type="caution">
    <text evidence="2">Lacks conserved residue(s) required for the propagation of feature annotation.</text>
</comment>
<dbReference type="PANTHER" id="PTHR32268">
    <property type="entry name" value="HOMOSERINE O-ACETYLTRANSFERASE"/>
    <property type="match status" value="1"/>
</dbReference>
<dbReference type="Gene3D" id="1.10.1740.110">
    <property type="match status" value="1"/>
</dbReference>
<evidence type="ECO:0000256" key="1">
    <source>
        <dbReference type="ARBA" id="ARBA00022679"/>
    </source>
</evidence>
<accession>A0ABQ3F1H9</accession>
<feature type="region of interest" description="Important for substrate specificity" evidence="2">
    <location>
        <begin position="52"/>
        <end position="55"/>
    </location>
</feature>
<evidence type="ECO:0000256" key="3">
    <source>
        <dbReference type="SAM" id="MobiDB-lite"/>
    </source>
</evidence>
<keyword evidence="2" id="KW-0028">Amino-acid biosynthesis</keyword>
<feature type="domain" description="AB hydrolase-1" evidence="4">
    <location>
        <begin position="67"/>
        <end position="372"/>
    </location>
</feature>
<feature type="active site" evidence="2">
    <location>
        <position position="368"/>
    </location>
</feature>
<comment type="function">
    <text evidence="2">Transfers a succinyl group from succinyl-CoA to L-serine, forming succinyl-L-serine.</text>
</comment>
<organism evidence="5 6">
    <name type="scientific">Streptomyces cirratus</name>
    <dbReference type="NCBI Taxonomy" id="68187"/>
    <lineage>
        <taxon>Bacteria</taxon>
        <taxon>Bacillati</taxon>
        <taxon>Actinomycetota</taxon>
        <taxon>Actinomycetes</taxon>
        <taxon>Kitasatosporales</taxon>
        <taxon>Streptomycetaceae</taxon>
        <taxon>Streptomyces</taxon>
    </lineage>
</organism>
<dbReference type="PANTHER" id="PTHR32268:SF11">
    <property type="entry name" value="HOMOSERINE O-ACETYLTRANSFERASE"/>
    <property type="match status" value="1"/>
</dbReference>
<comment type="subunit">
    <text evidence="2">Homodimer.</text>
</comment>
<comment type="pathway">
    <text evidence="2">Amino-acid biosynthesis; L-cysteine biosynthesis; L-cysteine from L-serine: step 1/2.</text>
</comment>
<dbReference type="NCBIfam" id="TIGR01392">
    <property type="entry name" value="homoserO_Ac_trn"/>
    <property type="match status" value="1"/>
</dbReference>
<sequence length="389" mass="42471">MREFIPPAARFVDLPAAFAMRRGGTLTGARIAYETVGRLSPERDNAVLILTGLSPDAHAASHPADTGPGWWEAMVGPGKPVDTDRWYVICLNSLGSCKGSTGPASVDPGTGRPYGPGFPELSMEDIADAAAHTVRALGVDRLACVIGTSMGGMSALSLLARHPGLARGHINICGAARALPFSIAIRSLQREAIRCDPQWNQGRYDEGNYPQRGMFTARKLGMLTYRSAREWDIRFGRARIAPEEREEQEDRADRAGRAGRAGRADLEPFGREFQVEEYLERHARRFAHRFDPNSYLCLSRCMDRFDLGESCGTTTDEALSRVPLERALVIGVETDILFPLHQQQQIADGLCAGGTAVEFVAMDSPEGHDAFLIDTVRFGAPVAKFLTLL</sequence>
<comment type="caution">
    <text evidence="5">The sequence shown here is derived from an EMBL/GenBank/DDBJ whole genome shotgun (WGS) entry which is preliminary data.</text>
</comment>
<feature type="region of interest" description="Disordered" evidence="3">
    <location>
        <begin position="242"/>
        <end position="261"/>
    </location>
</feature>
<keyword evidence="2" id="KW-0012">Acyltransferase</keyword>
<dbReference type="InterPro" id="IPR029058">
    <property type="entry name" value="AB_hydrolase_fold"/>
</dbReference>
<evidence type="ECO:0000313" key="5">
    <source>
        <dbReference type="EMBL" id="GHB69505.1"/>
    </source>
</evidence>
<comment type="subcellular location">
    <subcellularLocation>
        <location evidence="2">Cytoplasm</location>
    </subcellularLocation>
</comment>
<feature type="binding site" evidence="2">
    <location>
        <position position="369"/>
    </location>
    <ligand>
        <name>substrate</name>
    </ligand>
</feature>
<keyword evidence="2" id="KW-0198">Cysteine biosynthesis</keyword>
<evidence type="ECO:0000259" key="4">
    <source>
        <dbReference type="Pfam" id="PF00561"/>
    </source>
</evidence>
<dbReference type="HAMAP" id="MF_00296">
    <property type="entry name" value="MetX_acyltransf"/>
    <property type="match status" value="1"/>
</dbReference>
<keyword evidence="2" id="KW-0963">Cytoplasm</keyword>
<dbReference type="PIRSF" id="PIRSF000443">
    <property type="entry name" value="Homoser_Ac_trans"/>
    <property type="match status" value="1"/>
</dbReference>
<dbReference type="SUPFAM" id="SSF53474">
    <property type="entry name" value="alpha/beta-Hydrolases"/>
    <property type="match status" value="1"/>
</dbReference>
<evidence type="ECO:0000256" key="2">
    <source>
        <dbReference type="HAMAP-Rule" id="MF_00296"/>
    </source>
</evidence>
<feature type="compositionally biased region" description="Basic and acidic residues" evidence="3">
    <location>
        <begin position="251"/>
        <end position="261"/>
    </location>
</feature>
<dbReference type="EC" id="2.3.1.-" evidence="2"/>
<dbReference type="RefSeq" id="WP_190185993.1">
    <property type="nucleotide sequence ID" value="NZ_BMVP01000009.1"/>
</dbReference>
<dbReference type="Proteomes" id="UP000642673">
    <property type="component" value="Unassembled WGS sequence"/>
</dbReference>
<dbReference type="NCBIfam" id="NF001209">
    <property type="entry name" value="PRK00175.1"/>
    <property type="match status" value="1"/>
</dbReference>
<name>A0ABQ3F1H9_9ACTN</name>
<feature type="site" description="Important for acyl-CoA specificity" evidence="2">
    <location>
        <position position="186"/>
    </location>
</feature>
<keyword evidence="6" id="KW-1185">Reference proteome</keyword>
<feature type="binding site" evidence="2">
    <location>
        <position position="218"/>
    </location>
    <ligand>
        <name>substrate</name>
    </ligand>
</feature>
<dbReference type="Gene3D" id="3.40.50.1820">
    <property type="entry name" value="alpha/beta hydrolase"/>
    <property type="match status" value="1"/>
</dbReference>
<comment type="similarity">
    <text evidence="2">Belongs to the AB hydrolase superfamily. MetX family.</text>
</comment>